<keyword evidence="3" id="KW-1185">Reference proteome</keyword>
<dbReference type="EMBL" id="JAGKQH010000016">
    <property type="protein sequence ID" value="KAG6576720.1"/>
    <property type="molecule type" value="Genomic_DNA"/>
</dbReference>
<gene>
    <name evidence="2" type="ORF">SDJN03_24294</name>
</gene>
<dbReference type="PANTHER" id="PTHR33740:SF3">
    <property type="entry name" value="GPI-ANCHORED ADHESIN-LIKE PROTEIN"/>
    <property type="match status" value="1"/>
</dbReference>
<protein>
    <submittedName>
        <fullName evidence="2">Uncharacterized protein</fullName>
    </submittedName>
</protein>
<sequence>MASTPLTCSPSSLQLRLALNSKNCGKFPSVHVRARVTKLDPRLRVISRPIVHNGVIIERENGLRRSGVCFAELESTTDGFSGWSESDSGEEALDLRRKKWFGGFVGIGVTGFILVSGITFAAWSINKQNGSSK</sequence>
<accession>A0AAV6M6R6</accession>
<reference evidence="2 3" key="1">
    <citation type="journal article" date="2021" name="Hortic Res">
        <title>The domestication of Cucurbita argyrosperma as revealed by the genome of its wild relative.</title>
        <authorList>
            <person name="Barrera-Redondo J."/>
            <person name="Sanchez-de la Vega G."/>
            <person name="Aguirre-Liguori J.A."/>
            <person name="Castellanos-Morales G."/>
            <person name="Gutierrez-Guerrero Y.T."/>
            <person name="Aguirre-Dugua X."/>
            <person name="Aguirre-Planter E."/>
            <person name="Tenaillon M.I."/>
            <person name="Lira-Saade R."/>
            <person name="Eguiarte L.E."/>
        </authorList>
    </citation>
    <scope>NUCLEOTIDE SEQUENCE [LARGE SCALE GENOMIC DNA]</scope>
    <source>
        <strain evidence="2">JBR-2021</strain>
    </source>
</reference>
<comment type="caution">
    <text evidence="2">The sequence shown here is derived from an EMBL/GenBank/DDBJ whole genome shotgun (WGS) entry which is preliminary data.</text>
</comment>
<evidence type="ECO:0000313" key="2">
    <source>
        <dbReference type="EMBL" id="KAG6576720.1"/>
    </source>
</evidence>
<keyword evidence="1" id="KW-0812">Transmembrane</keyword>
<organism evidence="2 3">
    <name type="scientific">Cucurbita argyrosperma subsp. sororia</name>
    <dbReference type="NCBI Taxonomy" id="37648"/>
    <lineage>
        <taxon>Eukaryota</taxon>
        <taxon>Viridiplantae</taxon>
        <taxon>Streptophyta</taxon>
        <taxon>Embryophyta</taxon>
        <taxon>Tracheophyta</taxon>
        <taxon>Spermatophyta</taxon>
        <taxon>Magnoliopsida</taxon>
        <taxon>eudicotyledons</taxon>
        <taxon>Gunneridae</taxon>
        <taxon>Pentapetalae</taxon>
        <taxon>rosids</taxon>
        <taxon>fabids</taxon>
        <taxon>Cucurbitales</taxon>
        <taxon>Cucurbitaceae</taxon>
        <taxon>Cucurbiteae</taxon>
        <taxon>Cucurbita</taxon>
    </lineage>
</organism>
<keyword evidence="1" id="KW-1133">Transmembrane helix</keyword>
<keyword evidence="1" id="KW-0472">Membrane</keyword>
<feature type="non-terminal residue" evidence="2">
    <location>
        <position position="1"/>
    </location>
</feature>
<evidence type="ECO:0000256" key="1">
    <source>
        <dbReference type="SAM" id="Phobius"/>
    </source>
</evidence>
<name>A0AAV6M6R6_9ROSI</name>
<dbReference type="Proteomes" id="UP000685013">
    <property type="component" value="Chromosome 16"/>
</dbReference>
<feature type="transmembrane region" description="Helical" evidence="1">
    <location>
        <begin position="100"/>
        <end position="125"/>
    </location>
</feature>
<evidence type="ECO:0000313" key="3">
    <source>
        <dbReference type="Proteomes" id="UP000685013"/>
    </source>
</evidence>
<dbReference type="PANTHER" id="PTHR33740">
    <property type="entry name" value="GPI-ANCHORED ADHESIN-LIKE PROTEIN"/>
    <property type="match status" value="1"/>
</dbReference>
<proteinExistence type="predicted"/>
<dbReference type="AlphaFoldDB" id="A0AAV6M6R6"/>